<proteinExistence type="predicted"/>
<accession>A0AAW1RT47</accession>
<dbReference type="AlphaFoldDB" id="A0AAW1RT47"/>
<dbReference type="Proteomes" id="UP001445335">
    <property type="component" value="Unassembled WGS sequence"/>
</dbReference>
<comment type="caution">
    <text evidence="2">The sequence shown here is derived from an EMBL/GenBank/DDBJ whole genome shotgun (WGS) entry which is preliminary data.</text>
</comment>
<evidence type="ECO:0000259" key="1">
    <source>
        <dbReference type="SMART" id="SM00504"/>
    </source>
</evidence>
<dbReference type="SUPFAM" id="SSF57850">
    <property type="entry name" value="RING/U-box"/>
    <property type="match status" value="1"/>
</dbReference>
<protein>
    <recommendedName>
        <fullName evidence="1">U-box domain-containing protein</fullName>
    </recommendedName>
</protein>
<dbReference type="Pfam" id="PF04564">
    <property type="entry name" value="U-box"/>
    <property type="match status" value="1"/>
</dbReference>
<dbReference type="GO" id="GO:0004842">
    <property type="term" value="F:ubiquitin-protein transferase activity"/>
    <property type="evidence" value="ECO:0007669"/>
    <property type="project" value="InterPro"/>
</dbReference>
<sequence length="75" mass="8299">MGDPVILVETGQCYERANIRKWFYMGGDTCPLTGCRLRSTELVADAALQARIILWTANRSLDLAGASRRGGRQAR</sequence>
<dbReference type="InterPro" id="IPR003613">
    <property type="entry name" value="Ubox_domain"/>
</dbReference>
<feature type="domain" description="U-box" evidence="1">
    <location>
        <begin position="1"/>
        <end position="55"/>
    </location>
</feature>
<keyword evidence="3" id="KW-1185">Reference proteome</keyword>
<dbReference type="Gene3D" id="3.30.40.10">
    <property type="entry name" value="Zinc/RING finger domain, C3HC4 (zinc finger)"/>
    <property type="match status" value="1"/>
</dbReference>
<dbReference type="SMART" id="SM00504">
    <property type="entry name" value="Ubox"/>
    <property type="match status" value="1"/>
</dbReference>
<evidence type="ECO:0000313" key="2">
    <source>
        <dbReference type="EMBL" id="KAK9836937.1"/>
    </source>
</evidence>
<dbReference type="EMBL" id="JALJOU010000024">
    <property type="protein sequence ID" value="KAK9836937.1"/>
    <property type="molecule type" value="Genomic_DNA"/>
</dbReference>
<dbReference type="GO" id="GO:0016567">
    <property type="term" value="P:protein ubiquitination"/>
    <property type="evidence" value="ECO:0007669"/>
    <property type="project" value="InterPro"/>
</dbReference>
<reference evidence="2 3" key="1">
    <citation type="journal article" date="2024" name="Nat. Commun.">
        <title>Phylogenomics reveals the evolutionary origins of lichenization in chlorophyte algae.</title>
        <authorList>
            <person name="Puginier C."/>
            <person name="Libourel C."/>
            <person name="Otte J."/>
            <person name="Skaloud P."/>
            <person name="Haon M."/>
            <person name="Grisel S."/>
            <person name="Petersen M."/>
            <person name="Berrin J.G."/>
            <person name="Delaux P.M."/>
            <person name="Dal Grande F."/>
            <person name="Keller J."/>
        </authorList>
    </citation>
    <scope>NUCLEOTIDE SEQUENCE [LARGE SCALE GENOMIC DNA]</scope>
    <source>
        <strain evidence="2 3">SAG 245.80</strain>
    </source>
</reference>
<gene>
    <name evidence="2" type="ORF">WJX81_000777</name>
</gene>
<name>A0AAW1RT47_9CHLO</name>
<evidence type="ECO:0000313" key="3">
    <source>
        <dbReference type="Proteomes" id="UP001445335"/>
    </source>
</evidence>
<organism evidence="2 3">
    <name type="scientific">Elliptochloris bilobata</name>
    <dbReference type="NCBI Taxonomy" id="381761"/>
    <lineage>
        <taxon>Eukaryota</taxon>
        <taxon>Viridiplantae</taxon>
        <taxon>Chlorophyta</taxon>
        <taxon>core chlorophytes</taxon>
        <taxon>Trebouxiophyceae</taxon>
        <taxon>Trebouxiophyceae incertae sedis</taxon>
        <taxon>Elliptochloris clade</taxon>
        <taxon>Elliptochloris</taxon>
    </lineage>
</organism>
<dbReference type="InterPro" id="IPR013083">
    <property type="entry name" value="Znf_RING/FYVE/PHD"/>
</dbReference>